<evidence type="ECO:0000313" key="3">
    <source>
        <dbReference type="EMBL" id="CCQ90711.1"/>
    </source>
</evidence>
<dbReference type="PANTHER" id="PTHR42736">
    <property type="entry name" value="PROTEIN-GLUTAMINE GAMMA-GLUTAMYLTRANSFERASE"/>
    <property type="match status" value="1"/>
</dbReference>
<evidence type="ECO:0000256" key="1">
    <source>
        <dbReference type="SAM" id="Phobius"/>
    </source>
</evidence>
<accession>M1YZN0</accession>
<dbReference type="OrthoDB" id="9804872at2"/>
<organism evidence="3 4">
    <name type="scientific">Nitrospina gracilis (strain 3/211)</name>
    <dbReference type="NCBI Taxonomy" id="1266370"/>
    <lineage>
        <taxon>Bacteria</taxon>
        <taxon>Pseudomonadati</taxon>
        <taxon>Nitrospinota/Tectimicrobiota group</taxon>
        <taxon>Nitrospinota</taxon>
        <taxon>Nitrospinia</taxon>
        <taxon>Nitrospinales</taxon>
        <taxon>Nitrospinaceae</taxon>
        <taxon>Nitrospina</taxon>
    </lineage>
</organism>
<feature type="transmembrane region" description="Helical" evidence="1">
    <location>
        <begin position="31"/>
        <end position="48"/>
    </location>
</feature>
<keyword evidence="1" id="KW-1133">Transmembrane helix</keyword>
<evidence type="ECO:0000259" key="2">
    <source>
        <dbReference type="SMART" id="SM00460"/>
    </source>
</evidence>
<feature type="transmembrane region" description="Helical" evidence="1">
    <location>
        <begin position="83"/>
        <end position="99"/>
    </location>
</feature>
<feature type="transmembrane region" description="Helical" evidence="1">
    <location>
        <begin position="106"/>
        <end position="123"/>
    </location>
</feature>
<keyword evidence="4" id="KW-1185">Reference proteome</keyword>
<dbReference type="InterPro" id="IPR038765">
    <property type="entry name" value="Papain-like_cys_pep_sf"/>
</dbReference>
<sequence length="690" mass="79708">MRVRTCFISLNYLLAFLAVSCLLLGEVIPLSFGILVLTMLGTFWILEWSKKIPVMPHRLFSLWKIGLIVLPVIYFLFQPKMLDLVTGFLLFVLLSRFLYKTELNDYLYGYLVSIVCLLIGAIFTQDLVFAFMFLAFYLILSWALMFYHMMVEKVGSRAAPQAFRFIGEADTARGSLFGLSSLMIMVSLVITATIFFSFPRFGLGFLELATSSSPVTGFSDQVRLGEVGEIKKNQSVVMRVEFTRHDRPYRPKSKVLWRGVALDHYDGQTWRSTMPMVWRSRHRPGTNTVLFHVPNPTTVVEQEIYMESFDSPVIFTHGVPMKIDGTFERIQMDNGQVFKTTDNRMGPRRFSMVSDLGADYHAFRLPIQPDLSFLQKGPSPHLQLPQLSDRLKQFAPTLVNDSDPAELKASKIMNHLQHFNYSMDMKRETRLSAIDEFLFVRKTGHCEYFASAMVLLLRINGIPARMVNGFMGTEWNEMGNYMIVRQANAHSWVEAYIPGKGWKTYDPTPPDPNAGSNQLNALTRTYDMMRLYWQRYIVKYSAKDQVKVVEFFNRRAHDFTSQIKKIRSLTFDDLLKALGNRPEIWVGIAVLAALLLLLPRTRFWKGWFWVPTPPYAAQLYQKMLRKLEKRGIHKPPSSTHLEFMEHLSGLPEEKLDCVREITGFYEQHRFGKGFASKPQIEHMEKLVRQL</sequence>
<protein>
    <recommendedName>
        <fullName evidence="2">Transglutaminase-like domain-containing protein</fullName>
    </recommendedName>
</protein>
<keyword evidence="1" id="KW-0812">Transmembrane</keyword>
<dbReference type="InterPro" id="IPR052901">
    <property type="entry name" value="Bact_TGase-like"/>
</dbReference>
<feature type="transmembrane region" description="Helical" evidence="1">
    <location>
        <begin position="176"/>
        <end position="198"/>
    </location>
</feature>
<dbReference type="EMBL" id="CAQJ01000040">
    <property type="protein sequence ID" value="CCQ90711.1"/>
    <property type="molecule type" value="Genomic_DNA"/>
</dbReference>
<feature type="transmembrane region" description="Helical" evidence="1">
    <location>
        <begin position="129"/>
        <end position="147"/>
    </location>
</feature>
<dbReference type="PROSITE" id="PS51257">
    <property type="entry name" value="PROKAR_LIPOPROTEIN"/>
    <property type="match status" value="1"/>
</dbReference>
<dbReference type="AlphaFoldDB" id="M1YZN0"/>
<dbReference type="Gene3D" id="3.10.620.30">
    <property type="match status" value="1"/>
</dbReference>
<dbReference type="HOGENOM" id="CLU_012397_2_0_0"/>
<dbReference type="Pfam" id="PF01841">
    <property type="entry name" value="Transglut_core"/>
    <property type="match status" value="1"/>
</dbReference>
<feature type="transmembrane region" description="Helical" evidence="1">
    <location>
        <begin position="7"/>
        <end position="25"/>
    </location>
</feature>
<evidence type="ECO:0000313" key="4">
    <source>
        <dbReference type="Proteomes" id="UP000011704"/>
    </source>
</evidence>
<gene>
    <name evidence="3" type="ORF">NITGR_360049</name>
</gene>
<dbReference type="InParanoid" id="M1YZN0"/>
<feature type="transmembrane region" description="Helical" evidence="1">
    <location>
        <begin position="60"/>
        <end position="77"/>
    </location>
</feature>
<dbReference type="InterPro" id="IPR021878">
    <property type="entry name" value="TgpA_N"/>
</dbReference>
<name>M1YZN0_NITG3</name>
<dbReference type="Pfam" id="PF13559">
    <property type="entry name" value="DUF4129"/>
    <property type="match status" value="1"/>
</dbReference>
<dbReference type="SMART" id="SM00460">
    <property type="entry name" value="TGc"/>
    <property type="match status" value="1"/>
</dbReference>
<feature type="domain" description="Transglutaminase-like" evidence="2">
    <location>
        <begin position="438"/>
        <end position="509"/>
    </location>
</feature>
<comment type="caution">
    <text evidence="3">The sequence shown here is derived from an EMBL/GenBank/DDBJ whole genome shotgun (WGS) entry which is preliminary data.</text>
</comment>
<dbReference type="Proteomes" id="UP000011704">
    <property type="component" value="Unassembled WGS sequence"/>
</dbReference>
<keyword evidence="1" id="KW-0472">Membrane</keyword>
<dbReference type="InterPro" id="IPR002931">
    <property type="entry name" value="Transglutaminase-like"/>
</dbReference>
<proteinExistence type="predicted"/>
<reference evidence="3 4" key="1">
    <citation type="journal article" date="2013" name="Front. Microbiol.">
        <title>The genome of Nitrospina gracilis illuminates the metabolism and evolution of the major marine nitrite oxidizer.</title>
        <authorList>
            <person name="Luecker S."/>
            <person name="Nowka B."/>
            <person name="Rattei T."/>
            <person name="Spieck E."/>
            <person name="and Daims H."/>
        </authorList>
    </citation>
    <scope>NUCLEOTIDE SEQUENCE [LARGE SCALE GENOMIC DNA]</scope>
    <source>
        <strain evidence="3 4">3/211</strain>
    </source>
</reference>
<dbReference type="InterPro" id="IPR025403">
    <property type="entry name" value="TgpA-like_C"/>
</dbReference>
<dbReference type="Pfam" id="PF11992">
    <property type="entry name" value="TgpA_N"/>
    <property type="match status" value="1"/>
</dbReference>
<dbReference type="STRING" id="1266370.NITGR_360049"/>
<dbReference type="PANTHER" id="PTHR42736:SF1">
    <property type="entry name" value="PROTEIN-GLUTAMINE GAMMA-GLUTAMYLTRANSFERASE"/>
    <property type="match status" value="1"/>
</dbReference>
<dbReference type="SUPFAM" id="SSF54001">
    <property type="entry name" value="Cysteine proteinases"/>
    <property type="match status" value="1"/>
</dbReference>